<comment type="caution">
    <text evidence="4">The sequence shown here is derived from an EMBL/GenBank/DDBJ whole genome shotgun (WGS) entry which is preliminary data.</text>
</comment>
<dbReference type="Pfam" id="PF00089">
    <property type="entry name" value="Trypsin"/>
    <property type="match status" value="1"/>
</dbReference>
<evidence type="ECO:0000259" key="3">
    <source>
        <dbReference type="Pfam" id="PF00089"/>
    </source>
</evidence>
<dbReference type="InterPro" id="IPR050966">
    <property type="entry name" value="Glutamyl_endopeptidase"/>
</dbReference>
<gene>
    <name evidence="4" type="ORF">GCM10011610_31340</name>
</gene>
<dbReference type="PANTHER" id="PTHR15462">
    <property type="entry name" value="SERINE PROTEASE"/>
    <property type="match status" value="1"/>
</dbReference>
<sequence length="338" mass="37710">MIRPHLREGEMSERAMSWEELRRQDGEPATAEVPAELRGLLHREEPPQCERHFLSPADLRGRDDDESGVLGGYCPPWIATSYRPARARLPRPLKVFHNGEELDPAVVYPPDERVVYHDHNYPWGSVCRITNALGACSGVLIGPRHVLTASHCVDWSGGWEKIEVHLFGATARDLSYATRAIAYTDITGTVTSTTVDEDYACLVLDKPLGEAFGWLGVREYDSDWDDDDVWSSIGYPGDVGGGVHPTFIGNKSMDEDEWDFGSGRAMNTNADVMKGQSGSPMFGWWDYDDGTGARPWPFATAVISSESFGFYPPTFRINWCSGGADIVRLVRYAKRNYP</sequence>
<feature type="region of interest" description="Disordered" evidence="2">
    <location>
        <begin position="1"/>
        <end position="31"/>
    </location>
</feature>
<feature type="compositionally biased region" description="Basic and acidic residues" evidence="2">
    <location>
        <begin position="1"/>
        <end position="26"/>
    </location>
</feature>
<organism evidence="4 5">
    <name type="scientific">Nocardia rhizosphaerihabitans</name>
    <dbReference type="NCBI Taxonomy" id="1691570"/>
    <lineage>
        <taxon>Bacteria</taxon>
        <taxon>Bacillati</taxon>
        <taxon>Actinomycetota</taxon>
        <taxon>Actinomycetes</taxon>
        <taxon>Mycobacteriales</taxon>
        <taxon>Nocardiaceae</taxon>
        <taxon>Nocardia</taxon>
    </lineage>
</organism>
<name>A0ABQ2KGU8_9NOCA</name>
<dbReference type="InterPro" id="IPR001254">
    <property type="entry name" value="Trypsin_dom"/>
</dbReference>
<dbReference type="InterPro" id="IPR009003">
    <property type="entry name" value="Peptidase_S1_PA"/>
</dbReference>
<dbReference type="InterPro" id="IPR018114">
    <property type="entry name" value="TRYPSIN_HIS"/>
</dbReference>
<dbReference type="InterPro" id="IPR001314">
    <property type="entry name" value="Peptidase_S1A"/>
</dbReference>
<dbReference type="SUPFAM" id="SSF50494">
    <property type="entry name" value="Trypsin-like serine proteases"/>
    <property type="match status" value="1"/>
</dbReference>
<protein>
    <recommendedName>
        <fullName evidence="3">Peptidase S1 domain-containing protein</fullName>
    </recommendedName>
</protein>
<dbReference type="PRINTS" id="PR00722">
    <property type="entry name" value="CHYMOTRYPSIN"/>
</dbReference>
<dbReference type="Gene3D" id="2.40.10.10">
    <property type="entry name" value="Trypsin-like serine proteases"/>
    <property type="match status" value="2"/>
</dbReference>
<evidence type="ECO:0000313" key="5">
    <source>
        <dbReference type="Proteomes" id="UP000658127"/>
    </source>
</evidence>
<dbReference type="Proteomes" id="UP000658127">
    <property type="component" value="Unassembled WGS sequence"/>
</dbReference>
<dbReference type="InterPro" id="IPR043504">
    <property type="entry name" value="Peptidase_S1_PA_chymotrypsin"/>
</dbReference>
<dbReference type="PANTHER" id="PTHR15462:SF8">
    <property type="entry name" value="SERINE PROTEASE"/>
    <property type="match status" value="1"/>
</dbReference>
<dbReference type="PROSITE" id="PS00134">
    <property type="entry name" value="TRYPSIN_HIS"/>
    <property type="match status" value="1"/>
</dbReference>
<evidence type="ECO:0000313" key="4">
    <source>
        <dbReference type="EMBL" id="GGN81184.1"/>
    </source>
</evidence>
<feature type="domain" description="Peptidase S1" evidence="3">
    <location>
        <begin position="118"/>
        <end position="282"/>
    </location>
</feature>
<reference evidence="5" key="1">
    <citation type="journal article" date="2019" name="Int. J. Syst. Evol. Microbiol.">
        <title>The Global Catalogue of Microorganisms (GCM) 10K type strain sequencing project: providing services to taxonomists for standard genome sequencing and annotation.</title>
        <authorList>
            <consortium name="The Broad Institute Genomics Platform"/>
            <consortium name="The Broad Institute Genome Sequencing Center for Infectious Disease"/>
            <person name="Wu L."/>
            <person name="Ma J."/>
        </authorList>
    </citation>
    <scope>NUCLEOTIDE SEQUENCE [LARGE SCALE GENOMIC DNA]</scope>
    <source>
        <strain evidence="5">CGMCC 4.7329</strain>
    </source>
</reference>
<keyword evidence="1" id="KW-0732">Signal</keyword>
<evidence type="ECO:0000256" key="1">
    <source>
        <dbReference type="ARBA" id="ARBA00022729"/>
    </source>
</evidence>
<accession>A0ABQ2KGU8</accession>
<keyword evidence="5" id="KW-1185">Reference proteome</keyword>
<evidence type="ECO:0000256" key="2">
    <source>
        <dbReference type="SAM" id="MobiDB-lite"/>
    </source>
</evidence>
<dbReference type="EMBL" id="BMNE01000003">
    <property type="protein sequence ID" value="GGN81184.1"/>
    <property type="molecule type" value="Genomic_DNA"/>
</dbReference>
<proteinExistence type="predicted"/>